<comment type="caution">
    <text evidence="1">The sequence shown here is derived from an EMBL/GenBank/DDBJ whole genome shotgun (WGS) entry which is preliminary data.</text>
</comment>
<accession>A0ACB8BZ08</accession>
<reference evidence="1" key="1">
    <citation type="journal article" date="2021" name="New Phytol.">
        <title>Evolutionary innovations through gain and loss of genes in the ectomycorrhizal Boletales.</title>
        <authorList>
            <person name="Wu G."/>
            <person name="Miyauchi S."/>
            <person name="Morin E."/>
            <person name="Kuo A."/>
            <person name="Drula E."/>
            <person name="Varga T."/>
            <person name="Kohler A."/>
            <person name="Feng B."/>
            <person name="Cao Y."/>
            <person name="Lipzen A."/>
            <person name="Daum C."/>
            <person name="Hundley H."/>
            <person name="Pangilinan J."/>
            <person name="Johnson J."/>
            <person name="Barry K."/>
            <person name="LaButti K."/>
            <person name="Ng V."/>
            <person name="Ahrendt S."/>
            <person name="Min B."/>
            <person name="Choi I.G."/>
            <person name="Park H."/>
            <person name="Plett J.M."/>
            <person name="Magnuson J."/>
            <person name="Spatafora J.W."/>
            <person name="Nagy L.G."/>
            <person name="Henrissat B."/>
            <person name="Grigoriev I.V."/>
            <person name="Yang Z.L."/>
            <person name="Xu J."/>
            <person name="Martin F.M."/>
        </authorList>
    </citation>
    <scope>NUCLEOTIDE SEQUENCE</scope>
    <source>
        <strain evidence="1">KUC20120723A-06</strain>
    </source>
</reference>
<proteinExistence type="predicted"/>
<gene>
    <name evidence="1" type="ORF">BV22DRAFT_1028542</name>
</gene>
<organism evidence="1 2">
    <name type="scientific">Leucogyrophana mollusca</name>
    <dbReference type="NCBI Taxonomy" id="85980"/>
    <lineage>
        <taxon>Eukaryota</taxon>
        <taxon>Fungi</taxon>
        <taxon>Dikarya</taxon>
        <taxon>Basidiomycota</taxon>
        <taxon>Agaricomycotina</taxon>
        <taxon>Agaricomycetes</taxon>
        <taxon>Agaricomycetidae</taxon>
        <taxon>Boletales</taxon>
        <taxon>Boletales incertae sedis</taxon>
        <taxon>Leucogyrophana</taxon>
    </lineage>
</organism>
<dbReference type="Proteomes" id="UP000790709">
    <property type="component" value="Unassembled WGS sequence"/>
</dbReference>
<keyword evidence="2" id="KW-1185">Reference proteome</keyword>
<sequence length="493" mass="53930">MRIRVSLVHPFPVFKAWVPVDGADSIQTVEHLKNDLCSRLAVLRDLRVKSRELILLVDEFELLDDSPISIVRDGDLVCVKKKVPETGPSVAQGVSSGLNDLKRKRRSPTPSESSSETSSSSSESSDTSSESSTSDSSSSESSSSDSDSDSGDSSILPAPNPVHSLRKHSPIVTPQKAQQAASFVPPGYGKQSTRSRNLRRRRKRQYDKEDPGQPAPPAKTSAANAVALGDKSTTTSSPEPLVDEGENIEPHLMMMSFRNKNKRKGFKQSMTKVLPAKIIFSELAKEVGEMPVPSSQSAGLSVVAETSTQPPPRLIPPSERKHLPPNLFVTSVDVEEGMKHSKKKRKTHQQEDGPERPYGAGYADDTVLDYGHAQEPELAQTYDAHKASEEEFQITAIEKKWNSYAKVTDKSQLRSGSVVGWKGLAINPSTFTPEMLTTVARVIACDDGNVTTRALRRPVQISFSGVVEEDADPEDEECSWGDVIASEWRVIEL</sequence>
<dbReference type="EMBL" id="MU266333">
    <property type="protein sequence ID" value="KAH7930316.1"/>
    <property type="molecule type" value="Genomic_DNA"/>
</dbReference>
<name>A0ACB8BZ08_9AGAM</name>
<evidence type="ECO:0000313" key="1">
    <source>
        <dbReference type="EMBL" id="KAH7930316.1"/>
    </source>
</evidence>
<protein>
    <submittedName>
        <fullName evidence="1">Uncharacterized protein</fullName>
    </submittedName>
</protein>
<evidence type="ECO:0000313" key="2">
    <source>
        <dbReference type="Proteomes" id="UP000790709"/>
    </source>
</evidence>